<gene>
    <name evidence="2" type="ORF">DFP72DRAFT_274720</name>
</gene>
<name>A0A8H6M8C4_9AGAR</name>
<protein>
    <submittedName>
        <fullName evidence="2">Uncharacterized protein</fullName>
    </submittedName>
</protein>
<comment type="caution">
    <text evidence="2">The sequence shown here is derived from an EMBL/GenBank/DDBJ whole genome shotgun (WGS) entry which is preliminary data.</text>
</comment>
<dbReference type="AlphaFoldDB" id="A0A8H6M8C4"/>
<keyword evidence="3" id="KW-1185">Reference proteome</keyword>
<sequence length="258" mass="27541">MQSQLLSLFLLLTCAFNAVLASPTRVLSTSLFTRDAPEAQTNARRMAQGLAPLTPRKLFSPSRIVARGPLPSSKPSITATISVRNKDGVYIGYTNAEGQVFEWPQAHSAFTFKNPSSSSERVELFITALPTHRVALSTGRDVVTGGPPYIGPGSPHILLWRETSDSTASGSPPALDFSDIYYETTIWSLEAPTGTLSAVWVNPAGFGTSTVHFVQRSRAGEDARNIVGVGDVAAYKAAVASNDPGLIVEEVTLSVNSF</sequence>
<keyword evidence="1" id="KW-0732">Signal</keyword>
<accession>A0A8H6M8C4</accession>
<dbReference type="OrthoDB" id="4584900at2759"/>
<evidence type="ECO:0000256" key="1">
    <source>
        <dbReference type="SAM" id="SignalP"/>
    </source>
</evidence>
<evidence type="ECO:0000313" key="2">
    <source>
        <dbReference type="EMBL" id="KAF6756709.1"/>
    </source>
</evidence>
<dbReference type="Proteomes" id="UP000521943">
    <property type="component" value="Unassembled WGS sequence"/>
</dbReference>
<reference evidence="2 3" key="1">
    <citation type="submission" date="2020-07" db="EMBL/GenBank/DDBJ databases">
        <title>Comparative genomics of pyrophilous fungi reveals a link between fire events and developmental genes.</title>
        <authorList>
            <consortium name="DOE Joint Genome Institute"/>
            <person name="Steindorff A.S."/>
            <person name="Carver A."/>
            <person name="Calhoun S."/>
            <person name="Stillman K."/>
            <person name="Liu H."/>
            <person name="Lipzen A."/>
            <person name="Pangilinan J."/>
            <person name="Labutti K."/>
            <person name="Bruns T.D."/>
            <person name="Grigoriev I.V."/>
        </authorList>
    </citation>
    <scope>NUCLEOTIDE SEQUENCE [LARGE SCALE GENOMIC DNA]</scope>
    <source>
        <strain evidence="2 3">CBS 144469</strain>
    </source>
</reference>
<feature type="chain" id="PRO_5034485537" evidence="1">
    <location>
        <begin position="22"/>
        <end position="258"/>
    </location>
</feature>
<dbReference type="EMBL" id="JACGCI010000025">
    <property type="protein sequence ID" value="KAF6756709.1"/>
    <property type="molecule type" value="Genomic_DNA"/>
</dbReference>
<organism evidence="2 3">
    <name type="scientific">Ephemerocybe angulata</name>
    <dbReference type="NCBI Taxonomy" id="980116"/>
    <lineage>
        <taxon>Eukaryota</taxon>
        <taxon>Fungi</taxon>
        <taxon>Dikarya</taxon>
        <taxon>Basidiomycota</taxon>
        <taxon>Agaricomycotina</taxon>
        <taxon>Agaricomycetes</taxon>
        <taxon>Agaricomycetidae</taxon>
        <taxon>Agaricales</taxon>
        <taxon>Agaricineae</taxon>
        <taxon>Psathyrellaceae</taxon>
        <taxon>Ephemerocybe</taxon>
    </lineage>
</organism>
<feature type="signal peptide" evidence="1">
    <location>
        <begin position="1"/>
        <end position="21"/>
    </location>
</feature>
<proteinExistence type="predicted"/>
<evidence type="ECO:0000313" key="3">
    <source>
        <dbReference type="Proteomes" id="UP000521943"/>
    </source>
</evidence>